<comment type="caution">
    <text evidence="2">The sequence shown here is derived from an EMBL/GenBank/DDBJ whole genome shotgun (WGS) entry which is preliminary data.</text>
</comment>
<feature type="region of interest" description="Disordered" evidence="1">
    <location>
        <begin position="243"/>
        <end position="277"/>
    </location>
</feature>
<dbReference type="Proteomes" id="UP001501710">
    <property type="component" value="Unassembled WGS sequence"/>
</dbReference>
<dbReference type="RefSeq" id="WP_344899073.1">
    <property type="nucleotide sequence ID" value="NZ_BAABAS010000012.1"/>
</dbReference>
<keyword evidence="3" id="KW-1185">Reference proteome</keyword>
<gene>
    <name evidence="2" type="ORF">GCM10022254_41550</name>
</gene>
<evidence type="ECO:0000313" key="3">
    <source>
        <dbReference type="Proteomes" id="UP001501710"/>
    </source>
</evidence>
<name>A0ABP8C7P9_9ACTN</name>
<sequence>MVDFAIDYDVLHAAKKELHSLADRTGPKFRDKAFDGLGDYGANNDEVFGDFGLSSAFSTLYYRSKGPLEKAEKDLRKLGDIFSAVADAFFNMDAQIADGCGFRGSDVGYDDWREKYDAWLKHDEWQKKKNLWDQHEQHGDSCVPGDKNAPEYCGATDPGPEPKDPGKPPTSHTIETPDGTVKTELTLDDDKNVKTETTTITTSNGKTYETVTTFRDKTGDSYTTVTTYADGSKATADVVIKRDGEGNMTDGSKMTVTDDKGKKTEYVPDGKKGWKEA</sequence>
<reference evidence="3" key="1">
    <citation type="journal article" date="2019" name="Int. J. Syst. Evol. Microbiol.">
        <title>The Global Catalogue of Microorganisms (GCM) 10K type strain sequencing project: providing services to taxonomists for standard genome sequencing and annotation.</title>
        <authorList>
            <consortium name="The Broad Institute Genomics Platform"/>
            <consortium name="The Broad Institute Genome Sequencing Center for Infectious Disease"/>
            <person name="Wu L."/>
            <person name="Ma J."/>
        </authorList>
    </citation>
    <scope>NUCLEOTIDE SEQUENCE [LARGE SCALE GENOMIC DNA]</scope>
    <source>
        <strain evidence="3">JCM 17440</strain>
    </source>
</reference>
<feature type="compositionally biased region" description="Basic and acidic residues" evidence="1">
    <location>
        <begin position="256"/>
        <end position="277"/>
    </location>
</feature>
<feature type="region of interest" description="Disordered" evidence="1">
    <location>
        <begin position="136"/>
        <end position="179"/>
    </location>
</feature>
<proteinExistence type="predicted"/>
<accession>A0ABP8C7P9</accession>
<evidence type="ECO:0000313" key="2">
    <source>
        <dbReference type="EMBL" id="GAA4235084.1"/>
    </source>
</evidence>
<organism evidence="2 3">
    <name type="scientific">Actinomadura meridiana</name>
    <dbReference type="NCBI Taxonomy" id="559626"/>
    <lineage>
        <taxon>Bacteria</taxon>
        <taxon>Bacillati</taxon>
        <taxon>Actinomycetota</taxon>
        <taxon>Actinomycetes</taxon>
        <taxon>Streptosporangiales</taxon>
        <taxon>Thermomonosporaceae</taxon>
        <taxon>Actinomadura</taxon>
    </lineage>
</organism>
<dbReference type="EMBL" id="BAABAS010000012">
    <property type="protein sequence ID" value="GAA4235084.1"/>
    <property type="molecule type" value="Genomic_DNA"/>
</dbReference>
<protein>
    <submittedName>
        <fullName evidence="2">Uncharacterized protein</fullName>
    </submittedName>
</protein>
<evidence type="ECO:0000256" key="1">
    <source>
        <dbReference type="SAM" id="MobiDB-lite"/>
    </source>
</evidence>